<reference evidence="2 3" key="1">
    <citation type="submission" date="2012-10" db="EMBL/GenBank/DDBJ databases">
        <title>The draft sequence of the Mycobacterium pheli genome.</title>
        <authorList>
            <person name="Pettersson B.M.F."/>
            <person name="Das S."/>
            <person name="Dasgupta S."/>
            <person name="Bhattacharya A."/>
            <person name="Kirsebom L.A."/>
        </authorList>
    </citation>
    <scope>NUCLEOTIDE SEQUENCE [LARGE SCALE GENOMIC DNA]</scope>
    <source>
        <strain evidence="2 3">CCUG 21000</strain>
    </source>
</reference>
<dbReference type="AlphaFoldDB" id="A0A5N5UZJ2"/>
<dbReference type="GeneID" id="74302989"/>
<dbReference type="RefSeq" id="WP_003887577.1">
    <property type="nucleotide sequence ID" value="NZ_ANBO01000003.1"/>
</dbReference>
<dbReference type="EMBL" id="ANBP01000027">
    <property type="protein sequence ID" value="KAB7753849.1"/>
    <property type="molecule type" value="Genomic_DNA"/>
</dbReference>
<dbReference type="Proteomes" id="UP000325690">
    <property type="component" value="Unassembled WGS sequence"/>
</dbReference>
<dbReference type="InterPro" id="IPR055586">
    <property type="entry name" value="DUF7162"/>
</dbReference>
<keyword evidence="3" id="KW-1185">Reference proteome</keyword>
<comment type="caution">
    <text evidence="2">The sequence shown here is derived from an EMBL/GenBank/DDBJ whole genome shotgun (WGS) entry which is preliminary data.</text>
</comment>
<accession>A0A5N5UZJ2</accession>
<proteinExistence type="predicted"/>
<gene>
    <name evidence="2" type="ORF">MPHL21000_17450</name>
</gene>
<organism evidence="2 3">
    <name type="scientific">Mycolicibacterium phlei DSM 43239 = CCUG 21000</name>
    <dbReference type="NCBI Taxonomy" id="1226750"/>
    <lineage>
        <taxon>Bacteria</taxon>
        <taxon>Bacillati</taxon>
        <taxon>Actinomycetota</taxon>
        <taxon>Actinomycetes</taxon>
        <taxon>Mycobacteriales</taxon>
        <taxon>Mycobacteriaceae</taxon>
        <taxon>Mycolicibacterium</taxon>
    </lineage>
</organism>
<feature type="region of interest" description="Disordered" evidence="1">
    <location>
        <begin position="71"/>
        <end position="90"/>
    </location>
</feature>
<feature type="compositionally biased region" description="Basic and acidic residues" evidence="1">
    <location>
        <begin position="76"/>
        <end position="90"/>
    </location>
</feature>
<name>A0A5N5UZJ2_MYCPH</name>
<evidence type="ECO:0000313" key="3">
    <source>
        <dbReference type="Proteomes" id="UP000325690"/>
    </source>
</evidence>
<dbReference type="Pfam" id="PF23721">
    <property type="entry name" value="DUF7162"/>
    <property type="match status" value="1"/>
</dbReference>
<sequence length="90" mass="9502">MGEMLEIDIRQLRVVAGRVRDAADEIAGLPWPALDSGALPGSAVAAVTTAALATRLADVAADMRMWAKTARTAADGYDHAERRAGDRLGR</sequence>
<evidence type="ECO:0000313" key="2">
    <source>
        <dbReference type="EMBL" id="KAB7753849.1"/>
    </source>
</evidence>
<protein>
    <recommendedName>
        <fullName evidence="4">ESX-1 secretion-associated protein</fullName>
    </recommendedName>
</protein>
<evidence type="ECO:0008006" key="4">
    <source>
        <dbReference type="Google" id="ProtNLM"/>
    </source>
</evidence>
<evidence type="ECO:0000256" key="1">
    <source>
        <dbReference type="SAM" id="MobiDB-lite"/>
    </source>
</evidence>